<accession>A0ABD1HP12</accession>
<reference evidence="1 2" key="1">
    <citation type="submission" date="2024-06" db="EMBL/GenBank/DDBJ databases">
        <title>A chromosome level genome sequence of Diviner's sage (Salvia divinorum).</title>
        <authorList>
            <person name="Ford S.A."/>
            <person name="Ro D.-K."/>
            <person name="Ness R.W."/>
            <person name="Phillips M.A."/>
        </authorList>
    </citation>
    <scope>NUCLEOTIDE SEQUENCE [LARGE SCALE GENOMIC DNA]</scope>
    <source>
        <strain evidence="1">SAF-2024a</strain>
        <tissue evidence="1">Leaf</tissue>
    </source>
</reference>
<comment type="caution">
    <text evidence="1">The sequence shown here is derived from an EMBL/GenBank/DDBJ whole genome shotgun (WGS) entry which is preliminary data.</text>
</comment>
<organism evidence="1 2">
    <name type="scientific">Salvia divinorum</name>
    <name type="common">Maria pastora</name>
    <name type="synonym">Diviner's sage</name>
    <dbReference type="NCBI Taxonomy" id="28513"/>
    <lineage>
        <taxon>Eukaryota</taxon>
        <taxon>Viridiplantae</taxon>
        <taxon>Streptophyta</taxon>
        <taxon>Embryophyta</taxon>
        <taxon>Tracheophyta</taxon>
        <taxon>Spermatophyta</taxon>
        <taxon>Magnoliopsida</taxon>
        <taxon>eudicotyledons</taxon>
        <taxon>Gunneridae</taxon>
        <taxon>Pentapetalae</taxon>
        <taxon>asterids</taxon>
        <taxon>lamiids</taxon>
        <taxon>Lamiales</taxon>
        <taxon>Lamiaceae</taxon>
        <taxon>Nepetoideae</taxon>
        <taxon>Mentheae</taxon>
        <taxon>Salviinae</taxon>
        <taxon>Salvia</taxon>
        <taxon>Salvia subgen. Calosphace</taxon>
    </lineage>
</organism>
<keyword evidence="2" id="KW-1185">Reference proteome</keyword>
<evidence type="ECO:0000313" key="2">
    <source>
        <dbReference type="Proteomes" id="UP001567538"/>
    </source>
</evidence>
<gene>
    <name evidence="1" type="ORF">AAHA92_12331</name>
</gene>
<name>A0ABD1HP12_SALDI</name>
<dbReference type="EMBL" id="JBEAFC010000005">
    <property type="protein sequence ID" value="KAL1556751.1"/>
    <property type="molecule type" value="Genomic_DNA"/>
</dbReference>
<dbReference type="Proteomes" id="UP001567538">
    <property type="component" value="Unassembled WGS sequence"/>
</dbReference>
<evidence type="ECO:0000313" key="1">
    <source>
        <dbReference type="EMBL" id="KAL1556751.1"/>
    </source>
</evidence>
<dbReference type="AlphaFoldDB" id="A0ABD1HP12"/>
<proteinExistence type="predicted"/>
<sequence length="71" mass="8241">MKIINQGNDVQKRESRARKVKQILNTVYKMQGEVIMYKSCTKIGKANGKKKQAARKEFSFNTIGKMRYLTL</sequence>
<protein>
    <submittedName>
        <fullName evidence="1">Uncharacterized protein</fullName>
    </submittedName>
</protein>